<accession>A0A080ZD04</accession>
<evidence type="ECO:0000313" key="1">
    <source>
        <dbReference type="EMBL" id="ETO64515.1"/>
    </source>
</evidence>
<dbReference type="AlphaFoldDB" id="A0A080ZD04"/>
<comment type="caution">
    <text evidence="1">The sequence shown here is derived from an EMBL/GenBank/DDBJ whole genome shotgun (WGS) entry which is preliminary data.</text>
</comment>
<sequence>MILAVTLQPWSYLKLPLQYLGGGDTAAATILDPLGGDGAAAVGGDAVTAVLDPRGGAATRLLCGNYSRLGGL</sequence>
<organism evidence="1 2">
    <name type="scientific">Phytophthora nicotianae P1976</name>
    <dbReference type="NCBI Taxonomy" id="1317066"/>
    <lineage>
        <taxon>Eukaryota</taxon>
        <taxon>Sar</taxon>
        <taxon>Stramenopiles</taxon>
        <taxon>Oomycota</taxon>
        <taxon>Peronosporomycetes</taxon>
        <taxon>Peronosporales</taxon>
        <taxon>Peronosporaceae</taxon>
        <taxon>Phytophthora</taxon>
    </lineage>
</organism>
<evidence type="ECO:0000313" key="2">
    <source>
        <dbReference type="Proteomes" id="UP000028582"/>
    </source>
</evidence>
<protein>
    <submittedName>
        <fullName evidence="1">Uncharacterized protein</fullName>
    </submittedName>
</protein>
<gene>
    <name evidence="1" type="ORF">F444_17974</name>
</gene>
<reference evidence="1 2" key="1">
    <citation type="submission" date="2013-11" db="EMBL/GenBank/DDBJ databases">
        <title>The Genome Sequence of Phytophthora parasitica P1976.</title>
        <authorList>
            <consortium name="The Broad Institute Genomics Platform"/>
            <person name="Russ C."/>
            <person name="Tyler B."/>
            <person name="Panabieres F."/>
            <person name="Shan W."/>
            <person name="Tripathy S."/>
            <person name="Grunwald N."/>
            <person name="Machado M."/>
            <person name="Johnson C.S."/>
            <person name="Walker B."/>
            <person name="Young S."/>
            <person name="Zeng Q."/>
            <person name="Gargeya S."/>
            <person name="Fitzgerald M."/>
            <person name="Haas B."/>
            <person name="Abouelleil A."/>
            <person name="Allen A.W."/>
            <person name="Alvarado L."/>
            <person name="Arachchi H.M."/>
            <person name="Berlin A.M."/>
            <person name="Chapman S.B."/>
            <person name="Gainer-Dewar J."/>
            <person name="Goldberg J."/>
            <person name="Griggs A."/>
            <person name="Gujja S."/>
            <person name="Hansen M."/>
            <person name="Howarth C."/>
            <person name="Imamovic A."/>
            <person name="Ireland A."/>
            <person name="Larimer J."/>
            <person name="McCowan C."/>
            <person name="Murphy C."/>
            <person name="Pearson M."/>
            <person name="Poon T.W."/>
            <person name="Priest M."/>
            <person name="Roberts A."/>
            <person name="Saif S."/>
            <person name="Shea T."/>
            <person name="Sisk P."/>
            <person name="Sykes S."/>
            <person name="Wortman J."/>
            <person name="Nusbaum C."/>
            <person name="Birren B."/>
        </authorList>
    </citation>
    <scope>NUCLEOTIDE SEQUENCE [LARGE SCALE GENOMIC DNA]</scope>
    <source>
        <strain evidence="1 2">P1976</strain>
    </source>
</reference>
<dbReference type="EMBL" id="ANJA01003265">
    <property type="protein sequence ID" value="ETO64515.1"/>
    <property type="molecule type" value="Genomic_DNA"/>
</dbReference>
<name>A0A080ZD04_PHYNI</name>
<proteinExistence type="predicted"/>
<dbReference type="Proteomes" id="UP000028582">
    <property type="component" value="Unassembled WGS sequence"/>
</dbReference>